<protein>
    <submittedName>
        <fullName evidence="2">Protein CBG21075</fullName>
    </submittedName>
</protein>
<accession>A8XZ93</accession>
<gene>
    <name evidence="2 4" type="ORF">CBG21075</name>
    <name evidence="2" type="ORF">CBG_21075</name>
</gene>
<dbReference type="GeneID" id="8576738"/>
<evidence type="ECO:0000313" key="2">
    <source>
        <dbReference type="EMBL" id="CAP37960.2"/>
    </source>
</evidence>
<sequence length="196" mass="22702">MNRRAKRPIVQMHFTIFPDGTTRSPAFGGGGSTIKIEPVDNEISIVETRTFPRVAKLARGVANLADVHKLKDFQKQAMRIATLPKSFHTKLEMIELDIFVGGTINWAQRVKSECRENSVPLRQFYIDYKYHMLREVGYEFLEGEEGVMNEINAKISELEEMSELEEGDKWFISKDRIKEFISSFLLKQLEQETNRI</sequence>
<dbReference type="WormBase" id="CBG21075">
    <property type="protein sequence ID" value="CBP45733"/>
    <property type="gene ID" value="WBGene00039946"/>
</dbReference>
<evidence type="ECO:0000256" key="1">
    <source>
        <dbReference type="SAM" id="Coils"/>
    </source>
</evidence>
<dbReference type="EMBL" id="HE601035">
    <property type="protein sequence ID" value="CAP37960.2"/>
    <property type="molecule type" value="Genomic_DNA"/>
</dbReference>
<dbReference type="CTD" id="8576738"/>
<reference evidence="2 3" key="1">
    <citation type="journal article" date="2003" name="PLoS Biol.">
        <title>The genome sequence of Caenorhabditis briggsae: a platform for comparative genomics.</title>
        <authorList>
            <person name="Stein L.D."/>
            <person name="Bao Z."/>
            <person name="Blasiar D."/>
            <person name="Blumenthal T."/>
            <person name="Brent M.R."/>
            <person name="Chen N."/>
            <person name="Chinwalla A."/>
            <person name="Clarke L."/>
            <person name="Clee C."/>
            <person name="Coghlan A."/>
            <person name="Coulson A."/>
            <person name="D'Eustachio P."/>
            <person name="Fitch D.H."/>
            <person name="Fulton L.A."/>
            <person name="Fulton R.E."/>
            <person name="Griffiths-Jones S."/>
            <person name="Harris T.W."/>
            <person name="Hillier L.W."/>
            <person name="Kamath R."/>
            <person name="Kuwabara P.E."/>
            <person name="Mardis E.R."/>
            <person name="Marra M.A."/>
            <person name="Miner T.L."/>
            <person name="Minx P."/>
            <person name="Mullikin J.C."/>
            <person name="Plumb R.W."/>
            <person name="Rogers J."/>
            <person name="Schein J.E."/>
            <person name="Sohrmann M."/>
            <person name="Spieth J."/>
            <person name="Stajich J.E."/>
            <person name="Wei C."/>
            <person name="Willey D."/>
            <person name="Wilson R.K."/>
            <person name="Durbin R."/>
            <person name="Waterston R.H."/>
        </authorList>
    </citation>
    <scope>NUCLEOTIDE SEQUENCE [LARGE SCALE GENOMIC DNA]</scope>
    <source>
        <strain evidence="2 3">AF16</strain>
    </source>
</reference>
<organism evidence="2 3">
    <name type="scientific">Caenorhabditis briggsae</name>
    <dbReference type="NCBI Taxonomy" id="6238"/>
    <lineage>
        <taxon>Eukaryota</taxon>
        <taxon>Metazoa</taxon>
        <taxon>Ecdysozoa</taxon>
        <taxon>Nematoda</taxon>
        <taxon>Chromadorea</taxon>
        <taxon>Rhabditida</taxon>
        <taxon>Rhabditina</taxon>
        <taxon>Rhabditomorpha</taxon>
        <taxon>Rhabditoidea</taxon>
        <taxon>Rhabditidae</taxon>
        <taxon>Peloderinae</taxon>
        <taxon>Caenorhabditis</taxon>
    </lineage>
</organism>
<dbReference type="Proteomes" id="UP000008549">
    <property type="component" value="Unassembled WGS sequence"/>
</dbReference>
<feature type="coiled-coil region" evidence="1">
    <location>
        <begin position="141"/>
        <end position="168"/>
    </location>
</feature>
<keyword evidence="3" id="KW-1185">Reference proteome</keyword>
<dbReference type="RefSeq" id="XP_045097201.1">
    <property type="nucleotide sequence ID" value="XM_045236254.1"/>
</dbReference>
<proteinExistence type="predicted"/>
<keyword evidence="1" id="KW-0175">Coiled coil</keyword>
<dbReference type="AlphaFoldDB" id="A8XZ93"/>
<evidence type="ECO:0000313" key="4">
    <source>
        <dbReference type="WormBase" id="CBG21075"/>
    </source>
</evidence>
<name>A8XZ93_CAEBR</name>
<dbReference type="HOGENOM" id="CLU_1391369_0_0_1"/>
<reference evidence="2 3" key="2">
    <citation type="journal article" date="2011" name="PLoS Genet.">
        <title>Caenorhabditis briggsae recombinant inbred line genotypes reveal inter-strain incompatibility and the evolution of recombination.</title>
        <authorList>
            <person name="Ross J.A."/>
            <person name="Koboldt D.C."/>
            <person name="Staisch J.E."/>
            <person name="Chamberlin H.M."/>
            <person name="Gupta B.P."/>
            <person name="Miller R.D."/>
            <person name="Baird S.E."/>
            <person name="Haag E.S."/>
        </authorList>
    </citation>
    <scope>NUCLEOTIDE SEQUENCE [LARGE SCALE GENOMIC DNA]</scope>
    <source>
        <strain evidence="2 3">AF16</strain>
    </source>
</reference>
<dbReference type="KEGG" id="cbr:CBG_21075"/>
<evidence type="ECO:0000313" key="3">
    <source>
        <dbReference type="Proteomes" id="UP000008549"/>
    </source>
</evidence>
<dbReference type="InParanoid" id="A8XZ93"/>